<dbReference type="GO" id="GO:0005576">
    <property type="term" value="C:extracellular region"/>
    <property type="evidence" value="ECO:0007669"/>
    <property type="project" value="UniProtKB-SubCell"/>
</dbReference>
<feature type="signal peptide" evidence="8">
    <location>
        <begin position="1"/>
        <end position="33"/>
    </location>
</feature>
<dbReference type="OrthoDB" id="9762066at2"/>
<dbReference type="InterPro" id="IPR017853">
    <property type="entry name" value="GH"/>
</dbReference>
<dbReference type="GO" id="GO:0030245">
    <property type="term" value="P:cellulose catabolic process"/>
    <property type="evidence" value="ECO:0007669"/>
    <property type="project" value="InterPro"/>
</dbReference>
<evidence type="ECO:0000256" key="7">
    <source>
        <dbReference type="ARBA" id="ARBA00023295"/>
    </source>
</evidence>
<sequence length="874" mass="91339">MIRPPTSRRAWAGAVAAFAALALAAGAAAPASATPRATGAGSAASVATSLASSDLTDLFSSRKPTPDQFVKRDGTGLTLGGKPFRFGGADIYWLGIDENVGGVAYPTWFRIKNALDTAKEMGVRVVRSGLASSTSQDGKNPLAIMPRLGEYNDEAFATIDYAIAYAGSIGLKFIVPMTDQWEYYGGGHRDFTTPLGLPSEAFYSDPTVMAAFKEYQTHILQHRNRYTGLKLKDDPTILAWELGNELEGMTLPWINDQVDHLKQLAPNTLVAAGRRFDIDPDTLAAPKLDIIDVHYYPPTADAIAAHAAIVTLAGKVYIAGEYGSPSASDALLQPVAADPNVTGAMFWSLFGHNDTGGFVPHDDGFTLHYPGDDPKMQSAVSAIATFNAAMGATTGSVKLAAPLIVAIEKNDGINHIAWRGTAGAGTYRVQRSTGGAWSDVTEAPVPASASPVTDLASPVDAKYRVVPIKPDGTNGPASPAVQSTGANSVDVDPLQSWLGTAAHDNVTSQPGPLDAFAIGDGSGTASITWHREGLTRAQFDVPVPLGFTVRSSADGTTWKTAKTKIDLASEGLALVASSLVGDWVRLEWNAKLPLVVQGATLAHATEPLPAEAPAAFAATAPADGTTGLLGIPTFEWQEASGAAYYRLVVSASPDLSSPIVDANALRATSFRPNVETEPGTTYYWTVTAVNGAGSTVSTPTPATFAIAPLPTEPFVIDDVEGYADDDALAATYVPNPGGGPVVRTLAPSSDGGGSAASLAYTFGPEGYAGVIRTLATPQSWWGYDGLRFRIKPAVGAGHSLTLQFLANGSYWETNYTVTGTDWQTVEIPFSQFAPPPWAGQGVLDLSSVSTIAFYFGGSGTGSVLIDDVEAYPAG</sequence>
<feature type="domain" description="Glycoside hydrolase family 5" evidence="10">
    <location>
        <begin position="68"/>
        <end position="186"/>
    </location>
</feature>
<dbReference type="EMBL" id="CP043505">
    <property type="protein sequence ID" value="QEO14433.1"/>
    <property type="molecule type" value="Genomic_DNA"/>
</dbReference>
<dbReference type="InterPro" id="IPR008979">
    <property type="entry name" value="Galactose-bd-like_sf"/>
</dbReference>
<evidence type="ECO:0000256" key="2">
    <source>
        <dbReference type="ARBA" id="ARBA00004613"/>
    </source>
</evidence>
<reference evidence="11 12" key="1">
    <citation type="submission" date="2019-09" db="EMBL/GenBank/DDBJ databases">
        <title>Genome sequencing of strain KACC 19306.</title>
        <authorList>
            <person name="Heo J."/>
            <person name="Kim S.-J."/>
            <person name="Kim J.-S."/>
            <person name="Hong S.-B."/>
            <person name="Kwon S.-W."/>
        </authorList>
    </citation>
    <scope>NUCLEOTIDE SEQUENCE [LARGE SCALE GENOMIC DNA]</scope>
    <source>
        <strain evidence="11 12">KACC 19306</strain>
    </source>
</reference>
<protein>
    <recommendedName>
        <fullName evidence="3">mannan endo-1,4-beta-mannosidase</fullName>
        <ecNumber evidence="3">3.2.1.78</ecNumber>
    </recommendedName>
</protein>
<evidence type="ECO:0000256" key="6">
    <source>
        <dbReference type="ARBA" id="ARBA00022801"/>
    </source>
</evidence>
<dbReference type="PANTHER" id="PTHR31451:SF39">
    <property type="entry name" value="MANNAN ENDO-1,4-BETA-MANNOSIDASE 1"/>
    <property type="match status" value="1"/>
</dbReference>
<dbReference type="Gene3D" id="2.60.40.10">
    <property type="entry name" value="Immunoglobulins"/>
    <property type="match status" value="1"/>
</dbReference>
<dbReference type="InterPro" id="IPR006311">
    <property type="entry name" value="TAT_signal"/>
</dbReference>
<evidence type="ECO:0000259" key="10">
    <source>
        <dbReference type="Pfam" id="PF26410"/>
    </source>
</evidence>
<dbReference type="GO" id="GO:0008810">
    <property type="term" value="F:cellulase activity"/>
    <property type="evidence" value="ECO:0007669"/>
    <property type="project" value="InterPro"/>
</dbReference>
<keyword evidence="6 11" id="KW-0378">Hydrolase</keyword>
<gene>
    <name evidence="11" type="ORF">FLP10_08355</name>
</gene>
<dbReference type="Pfam" id="PF26410">
    <property type="entry name" value="GH5_mannosidase"/>
    <property type="match status" value="2"/>
</dbReference>
<dbReference type="EC" id="3.2.1.78" evidence="3"/>
<accession>A0A5C1YEC3</accession>
<comment type="subcellular location">
    <subcellularLocation>
        <location evidence="2">Secreted</location>
    </subcellularLocation>
</comment>
<keyword evidence="4" id="KW-0964">Secreted</keyword>
<dbReference type="PROSITE" id="PS51318">
    <property type="entry name" value="TAT"/>
    <property type="match status" value="1"/>
</dbReference>
<dbReference type="SUPFAM" id="SSF49785">
    <property type="entry name" value="Galactose-binding domain-like"/>
    <property type="match status" value="1"/>
</dbReference>
<evidence type="ECO:0000256" key="3">
    <source>
        <dbReference type="ARBA" id="ARBA00012706"/>
    </source>
</evidence>
<dbReference type="InterPro" id="IPR005087">
    <property type="entry name" value="CBM11"/>
</dbReference>
<dbReference type="RefSeq" id="WP_149160454.1">
    <property type="nucleotide sequence ID" value="NZ_CP043505.1"/>
</dbReference>
<feature type="domain" description="CBM11" evidence="9">
    <location>
        <begin position="714"/>
        <end position="871"/>
    </location>
</feature>
<dbReference type="Pfam" id="PF03425">
    <property type="entry name" value="CBM_11"/>
    <property type="match status" value="1"/>
</dbReference>
<dbReference type="Gene3D" id="3.20.20.80">
    <property type="entry name" value="Glycosidases"/>
    <property type="match status" value="1"/>
</dbReference>
<dbReference type="GO" id="GO:0016985">
    <property type="term" value="F:mannan endo-1,4-beta-mannosidase activity"/>
    <property type="evidence" value="ECO:0007669"/>
    <property type="project" value="TreeGrafter"/>
</dbReference>
<dbReference type="InterPro" id="IPR045053">
    <property type="entry name" value="MAN-like"/>
</dbReference>
<feature type="domain" description="Glycoside hydrolase family 5" evidence="10">
    <location>
        <begin position="201"/>
        <end position="274"/>
    </location>
</feature>
<evidence type="ECO:0000256" key="8">
    <source>
        <dbReference type="SAM" id="SignalP"/>
    </source>
</evidence>
<evidence type="ECO:0000259" key="9">
    <source>
        <dbReference type="Pfam" id="PF03425"/>
    </source>
</evidence>
<comment type="catalytic activity">
    <reaction evidence="1">
        <text>Random hydrolysis of (1-&gt;4)-beta-D-mannosidic linkages in mannans, galactomannans and glucomannans.</text>
        <dbReference type="EC" id="3.2.1.78"/>
    </reaction>
</comment>
<proteinExistence type="predicted"/>
<organism evidence="11 12">
    <name type="scientific">Agromyces intestinalis</name>
    <dbReference type="NCBI Taxonomy" id="2592652"/>
    <lineage>
        <taxon>Bacteria</taxon>
        <taxon>Bacillati</taxon>
        <taxon>Actinomycetota</taxon>
        <taxon>Actinomycetes</taxon>
        <taxon>Micrococcales</taxon>
        <taxon>Microbacteriaceae</taxon>
        <taxon>Agromyces</taxon>
    </lineage>
</organism>
<dbReference type="AlphaFoldDB" id="A0A5C1YEC3"/>
<evidence type="ECO:0000313" key="11">
    <source>
        <dbReference type="EMBL" id="QEO14433.1"/>
    </source>
</evidence>
<evidence type="ECO:0000256" key="1">
    <source>
        <dbReference type="ARBA" id="ARBA00001678"/>
    </source>
</evidence>
<keyword evidence="5 8" id="KW-0732">Signal</keyword>
<name>A0A5C1YEC3_9MICO</name>
<dbReference type="InterPro" id="IPR013783">
    <property type="entry name" value="Ig-like_fold"/>
</dbReference>
<evidence type="ECO:0000256" key="5">
    <source>
        <dbReference type="ARBA" id="ARBA00022729"/>
    </source>
</evidence>
<dbReference type="Proteomes" id="UP000324678">
    <property type="component" value="Chromosome"/>
</dbReference>
<keyword evidence="7" id="KW-0326">Glycosidase</keyword>
<dbReference type="SUPFAM" id="SSF51445">
    <property type="entry name" value="(Trans)glycosidases"/>
    <property type="match status" value="1"/>
</dbReference>
<keyword evidence="12" id="KW-1185">Reference proteome</keyword>
<dbReference type="PANTHER" id="PTHR31451">
    <property type="match status" value="1"/>
</dbReference>
<dbReference type="InterPro" id="IPR001547">
    <property type="entry name" value="Glyco_hydro_5"/>
</dbReference>
<dbReference type="KEGG" id="ail:FLP10_08355"/>
<feature type="chain" id="PRO_5022992424" description="mannan endo-1,4-beta-mannosidase" evidence="8">
    <location>
        <begin position="34"/>
        <end position="874"/>
    </location>
</feature>
<evidence type="ECO:0000256" key="4">
    <source>
        <dbReference type="ARBA" id="ARBA00022525"/>
    </source>
</evidence>
<dbReference type="Gene3D" id="2.60.120.430">
    <property type="entry name" value="Galactose-binding lectin"/>
    <property type="match status" value="1"/>
</dbReference>
<evidence type="ECO:0000313" key="12">
    <source>
        <dbReference type="Proteomes" id="UP000324678"/>
    </source>
</evidence>